<feature type="domain" description="Calcineurin-like phosphoesterase" evidence="5">
    <location>
        <begin position="3"/>
        <end position="196"/>
    </location>
</feature>
<keyword evidence="2" id="KW-0378">Hydrolase</keyword>
<dbReference type="GO" id="GO:0016787">
    <property type="term" value="F:hydrolase activity"/>
    <property type="evidence" value="ECO:0007669"/>
    <property type="project" value="UniProtKB-KW"/>
</dbReference>
<gene>
    <name evidence="6" type="ORF">AN218_31005</name>
</gene>
<dbReference type="InterPro" id="IPR029052">
    <property type="entry name" value="Metallo-depent_PP-like"/>
</dbReference>
<keyword evidence="1" id="KW-0479">Metal-binding</keyword>
<reference evidence="6 7" key="1">
    <citation type="journal article" date="2016" name="Front. Microbiol.">
        <title>Comparative Genomics Analysis of Streptomyces Species Reveals Their Adaptation to the Marine Environment and Their Diversity at the Genomic Level.</title>
        <authorList>
            <person name="Tian X."/>
            <person name="Zhang Z."/>
            <person name="Yang T."/>
            <person name="Chen M."/>
            <person name="Li J."/>
            <person name="Chen F."/>
            <person name="Yang J."/>
            <person name="Li W."/>
            <person name="Zhang B."/>
            <person name="Zhang Z."/>
            <person name="Wu J."/>
            <person name="Zhang C."/>
            <person name="Long L."/>
            <person name="Xiao J."/>
        </authorList>
    </citation>
    <scope>NUCLEOTIDE SEQUENCE [LARGE SCALE GENOMIC DNA]</scope>
    <source>
        <strain evidence="6 7">SCSIO 10429</strain>
    </source>
</reference>
<dbReference type="InterPro" id="IPR050884">
    <property type="entry name" value="CNP_phosphodiesterase-III"/>
</dbReference>
<comment type="similarity">
    <text evidence="4">Belongs to the cyclic nucleotide phosphodiesterase class-III family.</text>
</comment>
<dbReference type="InterPro" id="IPR004843">
    <property type="entry name" value="Calcineurin-like_PHP"/>
</dbReference>
<evidence type="ECO:0000256" key="3">
    <source>
        <dbReference type="ARBA" id="ARBA00023004"/>
    </source>
</evidence>
<dbReference type="RefSeq" id="WP_070020362.1">
    <property type="nucleotide sequence ID" value="NZ_LJGW01000657.1"/>
</dbReference>
<dbReference type="PANTHER" id="PTHR42988:SF2">
    <property type="entry name" value="CYCLIC NUCLEOTIDE PHOSPHODIESTERASE CBUA0032-RELATED"/>
    <property type="match status" value="1"/>
</dbReference>
<organism evidence="6 7">
    <name type="scientific">Streptomyces nanshensis</name>
    <dbReference type="NCBI Taxonomy" id="518642"/>
    <lineage>
        <taxon>Bacteria</taxon>
        <taxon>Bacillati</taxon>
        <taxon>Actinomycetota</taxon>
        <taxon>Actinomycetes</taxon>
        <taxon>Kitasatosporales</taxon>
        <taxon>Streptomycetaceae</taxon>
        <taxon>Streptomyces</taxon>
    </lineage>
</organism>
<dbReference type="Pfam" id="PF00149">
    <property type="entry name" value="Metallophos"/>
    <property type="match status" value="1"/>
</dbReference>
<dbReference type="GO" id="GO:0046872">
    <property type="term" value="F:metal ion binding"/>
    <property type="evidence" value="ECO:0007669"/>
    <property type="project" value="UniProtKB-KW"/>
</dbReference>
<dbReference type="PATRIC" id="fig|518642.10.peg.938"/>
<evidence type="ECO:0000256" key="2">
    <source>
        <dbReference type="ARBA" id="ARBA00022801"/>
    </source>
</evidence>
<sequence length="255" mass="27579">MFVFAHISDIHIGQDRGDGGARALERAERVLRRLDGLPGELDAVVLTGDVADHGTPEEYEQAAALLKTSRHTLLHCPGNHDVRGAYRAGLLGGDPADSSPVNRLHRLPGATFAMCDSSIPGRGEGRLDDATLAWLDDALTEAPDDRPVFVCFHHPPLPLYGQYVDPIRQFGEERLAAVVERHPRLAALLCGHSHTPAVTTFAGLPLVAAPGVVSTLRMPWEGEQEGPLDFALPPMLAFHVLDGEGRLTTHFRVVP</sequence>
<evidence type="ECO:0000313" key="6">
    <source>
        <dbReference type="EMBL" id="OEV06184.1"/>
    </source>
</evidence>
<dbReference type="SUPFAM" id="SSF56300">
    <property type="entry name" value="Metallo-dependent phosphatases"/>
    <property type="match status" value="1"/>
</dbReference>
<keyword evidence="7" id="KW-1185">Reference proteome</keyword>
<name>A0A1E7KQL2_9ACTN</name>
<dbReference type="AlphaFoldDB" id="A0A1E7KQL2"/>
<protein>
    <submittedName>
        <fullName evidence="6">Metallophosphoesterase</fullName>
    </submittedName>
</protein>
<evidence type="ECO:0000256" key="1">
    <source>
        <dbReference type="ARBA" id="ARBA00022723"/>
    </source>
</evidence>
<comment type="caution">
    <text evidence="6">The sequence shown here is derived from an EMBL/GenBank/DDBJ whole genome shotgun (WGS) entry which is preliminary data.</text>
</comment>
<keyword evidence="3" id="KW-0408">Iron</keyword>
<evidence type="ECO:0000259" key="5">
    <source>
        <dbReference type="Pfam" id="PF00149"/>
    </source>
</evidence>
<dbReference type="Gene3D" id="3.60.21.10">
    <property type="match status" value="1"/>
</dbReference>
<accession>A0A1E7KQL2</accession>
<evidence type="ECO:0000256" key="4">
    <source>
        <dbReference type="ARBA" id="ARBA00025742"/>
    </source>
</evidence>
<proteinExistence type="inferred from homology"/>
<dbReference type="EMBL" id="LJGW01000657">
    <property type="protein sequence ID" value="OEV06184.1"/>
    <property type="molecule type" value="Genomic_DNA"/>
</dbReference>
<evidence type="ECO:0000313" key="7">
    <source>
        <dbReference type="Proteomes" id="UP000176005"/>
    </source>
</evidence>
<dbReference type="Proteomes" id="UP000176005">
    <property type="component" value="Unassembled WGS sequence"/>
</dbReference>
<dbReference type="PANTHER" id="PTHR42988">
    <property type="entry name" value="PHOSPHOHYDROLASE"/>
    <property type="match status" value="1"/>
</dbReference>